<keyword evidence="1" id="KW-0677">Repeat</keyword>
<comment type="caution">
    <text evidence="5">The sequence shown here is derived from an EMBL/GenBank/DDBJ whole genome shotgun (WGS) entry which is preliminary data.</text>
</comment>
<dbReference type="InterPro" id="IPR015943">
    <property type="entry name" value="WD40/YVTN_repeat-like_dom_sf"/>
</dbReference>
<dbReference type="Gene3D" id="2.130.10.10">
    <property type="entry name" value="YVTN repeat-like/Quinoprotein amine dehydrogenase"/>
    <property type="match status" value="4"/>
</dbReference>
<feature type="signal peptide" evidence="3">
    <location>
        <begin position="1"/>
        <end position="20"/>
    </location>
</feature>
<dbReference type="Proteomes" id="UP000589292">
    <property type="component" value="Unassembled WGS sequence"/>
</dbReference>
<feature type="region of interest" description="Disordered" evidence="2">
    <location>
        <begin position="533"/>
        <end position="553"/>
    </location>
</feature>
<feature type="chain" id="PRO_5030593088" evidence="3">
    <location>
        <begin position="21"/>
        <end position="1073"/>
    </location>
</feature>
<protein>
    <submittedName>
        <fullName evidence="5">Sialidase</fullName>
    </submittedName>
</protein>
<evidence type="ECO:0000256" key="2">
    <source>
        <dbReference type="SAM" id="MobiDB-lite"/>
    </source>
</evidence>
<evidence type="ECO:0000313" key="6">
    <source>
        <dbReference type="Proteomes" id="UP000589292"/>
    </source>
</evidence>
<evidence type="ECO:0000256" key="1">
    <source>
        <dbReference type="ARBA" id="ARBA00022737"/>
    </source>
</evidence>
<feature type="domain" description="Sortilin N-terminal" evidence="4">
    <location>
        <begin position="73"/>
        <end position="194"/>
    </location>
</feature>
<reference evidence="5 6" key="1">
    <citation type="journal article" date="1994" name="Int. J. Syst. Bacteriol.">
        <title>Phylogenetic positions of novel aerobic, bacteriochlorophyll a-containing bacteria and description of Roseococcus thiosulfatophilus gen. nov., sp. nov., Erythromicrobium ramosum gen. nov., sp. nov., and Erythrobacter litoralis sp. nov.</title>
        <authorList>
            <person name="Yurkov V."/>
            <person name="Stackebrandt E."/>
            <person name="Holmes A."/>
            <person name="Fuerst J.A."/>
            <person name="Hugenholtz P."/>
            <person name="Golecki J."/>
            <person name="Gad'on N."/>
            <person name="Gorlenko V.M."/>
            <person name="Kompantseva E.I."/>
            <person name="Drews G."/>
        </authorList>
    </citation>
    <scope>NUCLEOTIDE SEQUENCE [LARGE SCALE GENOMIC DNA]</scope>
    <source>
        <strain evidence="5 6">KR-99</strain>
    </source>
</reference>
<dbReference type="InterPro" id="IPR052025">
    <property type="entry name" value="Xyloglucanase_GH74"/>
</dbReference>
<dbReference type="EMBL" id="VDES01000001">
    <property type="protein sequence ID" value="MBA1373349.1"/>
    <property type="molecule type" value="Genomic_DNA"/>
</dbReference>
<keyword evidence="6" id="KW-1185">Reference proteome</keyword>
<sequence length="1073" mass="115486">MRRTLLLAGTMLALAAPAFAQDAATPPAASGISGLGIRNIGSAEMSGRIAAIDAVQGKDGKVTMYIGAASGGVWKSEDGGTTFRPVFDKQPVQSIGAVAIDPSNPSTIWVGTGESWTRNSVSIGDGVYKSTDGGDNWTRMGLPKTERITKIVVHPTNSDIVYVCAPGALWSDSPDRGLYKTTDGGVTWTQILKGSNLSTGCSSVALDPANPDRVMAGLWDFRRKGWTFRSGGEGPDAASGSAMKISNDGGRTWAAMDASTTKGLPKGPWGRIEAVFSPADPNRVYAFIESERSALYVSEDGGKSFEERDRSRNMVWRPFYFSKIVPDPKDANRLFKMNLNMIVSDDGGKSFANASGGSHGDWHDIWINPANTKHIVGGDDGGLWISHDGGSKWVKSFNLPISQFYHVSIDDKDPYQVYGGLQDNSSWVGDSEYPGGITNSRWENLYGGDGFWVFPDPADPDYVYAEYQGGNIARINRKTLESRDIQPKGGYKEKLRFNWNTPIALSPHEKGTIYIGSQFLFRTRDHGTTWDRISPDLTTNNPARQQQEKSGGITVDNSSAEMHTTIYSISESPITAGQIWVGTDDGNVQLTRDGGQNWTNVGKAMKLGPDVSIAWVEASRHDPAVAYVAVDRHSFGDMAPYILKTADYGKSWTRLVGPATPGVRGYAHVVKEDRLSPDILFVGTEFGLFISRDKGANWEEFRPGNFPAVAVRDIAVASQGDDLVLATHGRGIWIIDDISPVRALSPEVVASDVTLIRSEPVQQRIRGSGGWPEGDATYVGQNPVDGAVITYYQKARHVLGRMKLEIIDPNGKVIDELPTSKRKGLNRVVWSMRTKPPQVPPAASLAFASTQGQRVMPGTYTVRLTKAGKVTEMPLVVGLDKRAKFTTADRQAQYDAAERVKGLFVRMSALTAGLNAVKSQAQAVANNESTSAANKAKALALVGKADALRKQVVATTEGGAITGEERLRENMDMAYGAITATEARPTSYALARVDALEKELAEVESGFAALKAGDAAALNLALQADGVPAIDLAAVLPRADDARGGPAAAVGSFMLGTRYTGSMSALRTSRKRN</sequence>
<dbReference type="Pfam" id="PF15902">
    <property type="entry name" value="Sortilin-Vps10"/>
    <property type="match status" value="1"/>
</dbReference>
<proteinExistence type="predicted"/>
<gene>
    <name evidence="5" type="ORF">FG486_03290</name>
</gene>
<dbReference type="SUPFAM" id="SSF110296">
    <property type="entry name" value="Oligoxyloglucan reducing end-specific cellobiohydrolase"/>
    <property type="match status" value="2"/>
</dbReference>
<dbReference type="RefSeq" id="WP_181266432.1">
    <property type="nucleotide sequence ID" value="NZ_BAAAGB010000002.1"/>
</dbReference>
<dbReference type="InterPro" id="IPR031778">
    <property type="entry name" value="Sortilin_N"/>
</dbReference>
<dbReference type="PANTHER" id="PTHR43739:SF5">
    <property type="entry name" value="EXO-ALPHA-SIALIDASE"/>
    <property type="match status" value="1"/>
</dbReference>
<name>A0A7V8RBE7_9SPHN</name>
<evidence type="ECO:0000313" key="5">
    <source>
        <dbReference type="EMBL" id="MBA1373349.1"/>
    </source>
</evidence>
<dbReference type="AlphaFoldDB" id="A0A7V8RBE7"/>
<dbReference type="GO" id="GO:0010411">
    <property type="term" value="P:xyloglucan metabolic process"/>
    <property type="evidence" value="ECO:0007669"/>
    <property type="project" value="TreeGrafter"/>
</dbReference>
<dbReference type="CDD" id="cd15482">
    <property type="entry name" value="Sialidase_non-viral"/>
    <property type="match status" value="1"/>
</dbReference>
<feature type="compositionally biased region" description="Polar residues" evidence="2">
    <location>
        <begin position="536"/>
        <end position="553"/>
    </location>
</feature>
<organism evidence="5 6">
    <name type="scientific">Sphingomonas ursincola</name>
    <dbReference type="NCBI Taxonomy" id="56361"/>
    <lineage>
        <taxon>Bacteria</taxon>
        <taxon>Pseudomonadati</taxon>
        <taxon>Pseudomonadota</taxon>
        <taxon>Alphaproteobacteria</taxon>
        <taxon>Sphingomonadales</taxon>
        <taxon>Sphingomonadaceae</taxon>
        <taxon>Sphingomonas</taxon>
    </lineage>
</organism>
<keyword evidence="3" id="KW-0732">Signal</keyword>
<evidence type="ECO:0000259" key="4">
    <source>
        <dbReference type="Pfam" id="PF15902"/>
    </source>
</evidence>
<accession>A0A7V8RBE7</accession>
<evidence type="ECO:0000256" key="3">
    <source>
        <dbReference type="SAM" id="SignalP"/>
    </source>
</evidence>
<dbReference type="PANTHER" id="PTHR43739">
    <property type="entry name" value="XYLOGLUCANASE (EUROFUNG)"/>
    <property type="match status" value="1"/>
</dbReference>